<dbReference type="SMART" id="SM00361">
    <property type="entry name" value="RRM_1"/>
    <property type="match status" value="3"/>
</dbReference>
<organism evidence="13 14">
    <name type="scientific">Hanseniaspora valbyensis NRRL Y-1626</name>
    <dbReference type="NCBI Taxonomy" id="766949"/>
    <lineage>
        <taxon>Eukaryota</taxon>
        <taxon>Fungi</taxon>
        <taxon>Dikarya</taxon>
        <taxon>Ascomycota</taxon>
        <taxon>Saccharomycotina</taxon>
        <taxon>Saccharomycetes</taxon>
        <taxon>Saccharomycodales</taxon>
        <taxon>Saccharomycodaceae</taxon>
        <taxon>Hanseniaspora</taxon>
    </lineage>
</organism>
<dbReference type="FunFam" id="3.30.70.330:FF:000651">
    <property type="entry name" value="Poly(A) binding protein cytoplasmic 1 like"/>
    <property type="match status" value="2"/>
</dbReference>
<dbReference type="GO" id="GO:0005634">
    <property type="term" value="C:nucleus"/>
    <property type="evidence" value="ECO:0007669"/>
    <property type="project" value="UniProtKB-SubCell"/>
</dbReference>
<feature type="domain" description="PABC" evidence="12">
    <location>
        <begin position="451"/>
        <end position="530"/>
    </location>
</feature>
<protein>
    <recommendedName>
        <fullName evidence="4">Polyadenylate-binding protein, cytoplasmic and nuclear</fullName>
    </recommendedName>
    <alternativeName>
        <fullName evidence="9">Polyadenylate tail-binding protein</fullName>
    </alternativeName>
</protein>
<evidence type="ECO:0000259" key="12">
    <source>
        <dbReference type="PROSITE" id="PS51309"/>
    </source>
</evidence>
<dbReference type="SUPFAM" id="SSF63570">
    <property type="entry name" value="PABC (PABP) domain"/>
    <property type="match status" value="1"/>
</dbReference>
<dbReference type="PROSITE" id="PS50102">
    <property type="entry name" value="RRM"/>
    <property type="match status" value="4"/>
</dbReference>
<dbReference type="PANTHER" id="PTHR24012">
    <property type="entry name" value="RNA BINDING PROTEIN"/>
    <property type="match status" value="1"/>
</dbReference>
<feature type="domain" description="RRM" evidence="11">
    <location>
        <begin position="24"/>
        <end position="102"/>
    </location>
</feature>
<dbReference type="AlphaFoldDB" id="A0A1B7TIL9"/>
<feature type="domain" description="RRM" evidence="11">
    <location>
        <begin position="308"/>
        <end position="385"/>
    </location>
</feature>
<dbReference type="InterPro" id="IPR012677">
    <property type="entry name" value="Nucleotide-bd_a/b_plait_sf"/>
</dbReference>
<dbReference type="SMART" id="SM00517">
    <property type="entry name" value="PolyA"/>
    <property type="match status" value="1"/>
</dbReference>
<evidence type="ECO:0000256" key="2">
    <source>
        <dbReference type="ARBA" id="ARBA00004496"/>
    </source>
</evidence>
<dbReference type="OrthoDB" id="19742at2759"/>
<keyword evidence="8" id="KW-0539">Nucleus</keyword>
<feature type="domain" description="RRM" evidence="11">
    <location>
        <begin position="205"/>
        <end position="282"/>
    </location>
</feature>
<evidence type="ECO:0000256" key="9">
    <source>
        <dbReference type="ARBA" id="ARBA00030979"/>
    </source>
</evidence>
<dbReference type="GO" id="GO:1990904">
    <property type="term" value="C:ribonucleoprotein complex"/>
    <property type="evidence" value="ECO:0007669"/>
    <property type="project" value="InterPro"/>
</dbReference>
<dbReference type="Gene3D" id="3.30.70.330">
    <property type="match status" value="4"/>
</dbReference>
<reference evidence="14" key="1">
    <citation type="journal article" date="2016" name="Proc. Natl. Acad. Sci. U.S.A.">
        <title>Comparative genomics of biotechnologically important yeasts.</title>
        <authorList>
            <person name="Riley R."/>
            <person name="Haridas S."/>
            <person name="Wolfe K.H."/>
            <person name="Lopes M.R."/>
            <person name="Hittinger C.T."/>
            <person name="Goeker M."/>
            <person name="Salamov A.A."/>
            <person name="Wisecaver J.H."/>
            <person name="Long T.M."/>
            <person name="Calvey C.H."/>
            <person name="Aerts A.L."/>
            <person name="Barry K.W."/>
            <person name="Choi C."/>
            <person name="Clum A."/>
            <person name="Coughlan A.Y."/>
            <person name="Deshpande S."/>
            <person name="Douglass A.P."/>
            <person name="Hanson S.J."/>
            <person name="Klenk H.-P."/>
            <person name="LaButti K.M."/>
            <person name="Lapidus A."/>
            <person name="Lindquist E.A."/>
            <person name="Lipzen A.M."/>
            <person name="Meier-Kolthoff J.P."/>
            <person name="Ohm R.A."/>
            <person name="Otillar R.P."/>
            <person name="Pangilinan J.L."/>
            <person name="Peng Y."/>
            <person name="Rokas A."/>
            <person name="Rosa C.A."/>
            <person name="Scheuner C."/>
            <person name="Sibirny A.A."/>
            <person name="Slot J.C."/>
            <person name="Stielow J.B."/>
            <person name="Sun H."/>
            <person name="Kurtzman C.P."/>
            <person name="Blackwell M."/>
            <person name="Grigoriev I.V."/>
            <person name="Jeffries T.W."/>
        </authorList>
    </citation>
    <scope>NUCLEOTIDE SEQUENCE [LARGE SCALE GENOMIC DNA]</scope>
    <source>
        <strain evidence="14">NRRL Y-1626</strain>
    </source>
</reference>
<dbReference type="InterPro" id="IPR002343">
    <property type="entry name" value="Hud_Sxl_RNA"/>
</dbReference>
<dbReference type="GO" id="GO:0005737">
    <property type="term" value="C:cytoplasm"/>
    <property type="evidence" value="ECO:0007669"/>
    <property type="project" value="UniProtKB-SubCell"/>
</dbReference>
<dbReference type="Proteomes" id="UP000092321">
    <property type="component" value="Unassembled WGS sequence"/>
</dbReference>
<keyword evidence="5" id="KW-0963">Cytoplasm</keyword>
<evidence type="ECO:0000256" key="1">
    <source>
        <dbReference type="ARBA" id="ARBA00004123"/>
    </source>
</evidence>
<feature type="domain" description="RRM" evidence="11">
    <location>
        <begin position="112"/>
        <end position="202"/>
    </location>
</feature>
<evidence type="ECO:0000256" key="4">
    <source>
        <dbReference type="ARBA" id="ARBA00016348"/>
    </source>
</evidence>
<dbReference type="GO" id="GO:0003723">
    <property type="term" value="F:RNA binding"/>
    <property type="evidence" value="ECO:0007669"/>
    <property type="project" value="UniProtKB-UniRule"/>
</dbReference>
<dbReference type="Pfam" id="PF00076">
    <property type="entry name" value="RRM_1"/>
    <property type="match status" value="4"/>
</dbReference>
<dbReference type="InterPro" id="IPR036053">
    <property type="entry name" value="PABP-dom"/>
</dbReference>
<evidence type="ECO:0000256" key="10">
    <source>
        <dbReference type="PROSITE-ProRule" id="PRU00176"/>
    </source>
</evidence>
<dbReference type="PROSITE" id="PS51309">
    <property type="entry name" value="PABC"/>
    <property type="match status" value="1"/>
</dbReference>
<name>A0A1B7TIL9_9ASCO</name>
<dbReference type="EMBL" id="LXPE01000003">
    <property type="protein sequence ID" value="OBA28528.1"/>
    <property type="molecule type" value="Genomic_DNA"/>
</dbReference>
<dbReference type="PRINTS" id="PR00961">
    <property type="entry name" value="HUDSXLRNA"/>
</dbReference>
<dbReference type="Pfam" id="PF00658">
    <property type="entry name" value="MLLE"/>
    <property type="match status" value="1"/>
</dbReference>
<evidence type="ECO:0000256" key="5">
    <source>
        <dbReference type="ARBA" id="ARBA00022490"/>
    </source>
</evidence>
<dbReference type="SUPFAM" id="SSF54928">
    <property type="entry name" value="RNA-binding domain, RBD"/>
    <property type="match status" value="2"/>
</dbReference>
<keyword evidence="7 10" id="KW-0694">RNA-binding</keyword>
<accession>A0A1B7TIL9</accession>
<dbReference type="InterPro" id="IPR000504">
    <property type="entry name" value="RRM_dom"/>
</dbReference>
<dbReference type="Gene3D" id="1.10.1900.10">
    <property type="entry name" value="c-terminal domain of poly(a) binding protein"/>
    <property type="match status" value="1"/>
</dbReference>
<gene>
    <name evidence="13" type="ORF">HANVADRAFT_51424</name>
</gene>
<sequence>MSEITEQLGNLSIKEESPAPADAFSLHVGGLDKSVNESILYDLFSPIGLVGSIKICRDTVTGDSLGYAYVNFQNKESAENAIEQLNFTPINGKSCRITWAQKDPSVLRSGAGNIFIKNLALDIDDKVLNETFSVFGEILSSKVAVDATGKSKGFGFVQYKTKDAADDAILSMNGTDLGDSKLYVSAHLAKDQREAKVQEKKNQFTNVYFKNIPSEATEEEVKKIFTEIGEVASFSIVIPTNPALKSHGFCDFGVHETAAKAVEALNESEFKGSVIYVGRAQKKYERLAELQKSYEAAARERVEKYRGSNLYVKHLPKSYKDEKLAELFKPFGEIVSAKIATSNDGTSKGFAFVCFTQPEEAAKAIAALNGTMLEEKAMYVGLAQKKEERHQLLSREFQQKVNRFPNMGVVPPHGVPMGAPFAQGIPPQMMYPNMYPGQFPNRFQQMPMRGFTIPPNGQQQQQFPPQFKTELGHRWFPAVKNAVSGNDDAANRVTNMLLDLPENRLNAIINDEEAFNQELAGAVEALQSQQ</sequence>
<dbReference type="InterPro" id="IPR002004">
    <property type="entry name" value="PABP_HYD_C"/>
</dbReference>
<evidence type="ECO:0000313" key="14">
    <source>
        <dbReference type="Proteomes" id="UP000092321"/>
    </source>
</evidence>
<comment type="subcellular location">
    <subcellularLocation>
        <location evidence="2">Cytoplasm</location>
    </subcellularLocation>
    <subcellularLocation>
        <location evidence="1">Nucleus</location>
    </subcellularLocation>
</comment>
<proteinExistence type="inferred from homology"/>
<keyword evidence="14" id="KW-1185">Reference proteome</keyword>
<comment type="similarity">
    <text evidence="3">Belongs to the polyadenylate-binding protein type-1 family.</text>
</comment>
<dbReference type="SMART" id="SM00360">
    <property type="entry name" value="RRM"/>
    <property type="match status" value="4"/>
</dbReference>
<evidence type="ECO:0000256" key="3">
    <source>
        <dbReference type="ARBA" id="ARBA00008557"/>
    </source>
</evidence>
<keyword evidence="6" id="KW-0677">Repeat</keyword>
<evidence type="ECO:0000256" key="7">
    <source>
        <dbReference type="ARBA" id="ARBA00022884"/>
    </source>
</evidence>
<dbReference type="InterPro" id="IPR035979">
    <property type="entry name" value="RBD_domain_sf"/>
</dbReference>
<dbReference type="InterPro" id="IPR003954">
    <property type="entry name" value="RRM_euk-type"/>
</dbReference>
<evidence type="ECO:0000259" key="11">
    <source>
        <dbReference type="PROSITE" id="PS50102"/>
    </source>
</evidence>
<evidence type="ECO:0000256" key="6">
    <source>
        <dbReference type="ARBA" id="ARBA00022737"/>
    </source>
</evidence>
<evidence type="ECO:0000313" key="13">
    <source>
        <dbReference type="EMBL" id="OBA28528.1"/>
    </source>
</evidence>
<evidence type="ECO:0000256" key="8">
    <source>
        <dbReference type="ARBA" id="ARBA00023242"/>
    </source>
</evidence>
<comment type="caution">
    <text evidence="13">The sequence shown here is derived from an EMBL/GenBank/DDBJ whole genome shotgun (WGS) entry which is preliminary data.</text>
</comment>